<evidence type="ECO:0000256" key="5">
    <source>
        <dbReference type="ARBA" id="ARBA00022500"/>
    </source>
</evidence>
<comment type="similarity">
    <text evidence="2">Belongs to the MotA family.</text>
</comment>
<evidence type="ECO:0000256" key="13">
    <source>
        <dbReference type="SAM" id="Phobius"/>
    </source>
</evidence>
<dbReference type="HOGENOM" id="CLU_068213_0_0_0"/>
<dbReference type="Pfam" id="PF01618">
    <property type="entry name" value="MotA_ExbB"/>
    <property type="match status" value="1"/>
</dbReference>
<evidence type="ECO:0000256" key="2">
    <source>
        <dbReference type="ARBA" id="ARBA00008038"/>
    </source>
</evidence>
<feature type="domain" description="Motility protein A N-terminal" evidence="15">
    <location>
        <begin position="4"/>
        <end position="93"/>
    </location>
</feature>
<keyword evidence="3" id="KW-0813">Transport</keyword>
<evidence type="ECO:0000256" key="6">
    <source>
        <dbReference type="ARBA" id="ARBA00022519"/>
    </source>
</evidence>
<dbReference type="PROSITE" id="PS01307">
    <property type="entry name" value="MOTA"/>
    <property type="match status" value="1"/>
</dbReference>
<evidence type="ECO:0000256" key="9">
    <source>
        <dbReference type="ARBA" id="ARBA00022781"/>
    </source>
</evidence>
<evidence type="ECO:0000256" key="12">
    <source>
        <dbReference type="ARBA" id="ARBA00023136"/>
    </source>
</evidence>
<feature type="transmembrane region" description="Helical" evidence="13">
    <location>
        <begin position="203"/>
        <end position="226"/>
    </location>
</feature>
<evidence type="ECO:0000256" key="7">
    <source>
        <dbReference type="ARBA" id="ARBA00022692"/>
    </source>
</evidence>
<feature type="transmembrane region" description="Helical" evidence="13">
    <location>
        <begin position="25"/>
        <end position="48"/>
    </location>
</feature>
<dbReference type="Pfam" id="PF20560">
    <property type="entry name" value="MotA_N"/>
    <property type="match status" value="1"/>
</dbReference>
<comment type="subcellular location">
    <subcellularLocation>
        <location evidence="1">Cell inner membrane</location>
        <topology evidence="1">Multi-pass membrane protein</topology>
    </subcellularLocation>
</comment>
<dbReference type="InterPro" id="IPR000540">
    <property type="entry name" value="Flag_MotA_CS"/>
</dbReference>
<evidence type="ECO:0000259" key="14">
    <source>
        <dbReference type="Pfam" id="PF01618"/>
    </source>
</evidence>
<dbReference type="GO" id="GO:1902600">
    <property type="term" value="P:proton transmembrane transport"/>
    <property type="evidence" value="ECO:0007669"/>
    <property type="project" value="UniProtKB-KW"/>
</dbReference>
<keyword evidence="11" id="KW-0406">Ion transport</keyword>
<evidence type="ECO:0000256" key="4">
    <source>
        <dbReference type="ARBA" id="ARBA00022475"/>
    </source>
</evidence>
<evidence type="ECO:0000256" key="1">
    <source>
        <dbReference type="ARBA" id="ARBA00004429"/>
    </source>
</evidence>
<dbReference type="STRING" id="234267.Acid_5888"/>
<evidence type="ECO:0000256" key="8">
    <source>
        <dbReference type="ARBA" id="ARBA00022779"/>
    </source>
</evidence>
<organism evidence="16">
    <name type="scientific">Solibacter usitatus (strain Ellin6076)</name>
    <dbReference type="NCBI Taxonomy" id="234267"/>
    <lineage>
        <taxon>Bacteria</taxon>
        <taxon>Pseudomonadati</taxon>
        <taxon>Acidobacteriota</taxon>
        <taxon>Terriglobia</taxon>
        <taxon>Bryobacterales</taxon>
        <taxon>Solibacteraceae</taxon>
        <taxon>Candidatus Solibacter</taxon>
    </lineage>
</organism>
<dbReference type="GO" id="GO:0071978">
    <property type="term" value="P:bacterial-type flagellum-dependent swarming motility"/>
    <property type="evidence" value="ECO:0007669"/>
    <property type="project" value="InterPro"/>
</dbReference>
<keyword evidence="9" id="KW-0375">Hydrogen ion transport</keyword>
<proteinExistence type="inferred from homology"/>
<keyword evidence="4" id="KW-1003">Cell membrane</keyword>
<dbReference type="FunCoup" id="Q01U40">
    <property type="interactions" value="377"/>
</dbReference>
<dbReference type="OrthoDB" id="9782603at2"/>
<dbReference type="EMBL" id="CP000473">
    <property type="protein sequence ID" value="ABJ86830.1"/>
    <property type="molecule type" value="Genomic_DNA"/>
</dbReference>
<dbReference type="PANTHER" id="PTHR30433:SF4">
    <property type="entry name" value="MOTILITY PROTEIN A"/>
    <property type="match status" value="1"/>
</dbReference>
<keyword evidence="12 13" id="KW-0472">Membrane</keyword>
<evidence type="ECO:0000256" key="3">
    <source>
        <dbReference type="ARBA" id="ARBA00022448"/>
    </source>
</evidence>
<evidence type="ECO:0000259" key="15">
    <source>
        <dbReference type="Pfam" id="PF20560"/>
    </source>
</evidence>
<evidence type="ECO:0000256" key="10">
    <source>
        <dbReference type="ARBA" id="ARBA00022989"/>
    </source>
</evidence>
<dbReference type="GO" id="GO:0005886">
    <property type="term" value="C:plasma membrane"/>
    <property type="evidence" value="ECO:0007669"/>
    <property type="project" value="UniProtKB-SubCell"/>
</dbReference>
<dbReference type="AlphaFoldDB" id="Q01U40"/>
<feature type="domain" description="MotA/TolQ/ExbB proton channel" evidence="14">
    <location>
        <begin position="125"/>
        <end position="216"/>
    </location>
</feature>
<feature type="transmembrane region" description="Helical" evidence="13">
    <location>
        <begin position="171"/>
        <end position="191"/>
    </location>
</feature>
<dbReference type="eggNOG" id="COG1291">
    <property type="taxonomic scope" value="Bacteria"/>
</dbReference>
<dbReference type="InParanoid" id="Q01U40"/>
<dbReference type="InterPro" id="IPR002898">
    <property type="entry name" value="MotA_ExbB_proton_chnl"/>
</dbReference>
<dbReference type="InterPro" id="IPR046786">
    <property type="entry name" value="MotA_N"/>
</dbReference>
<dbReference type="PANTHER" id="PTHR30433">
    <property type="entry name" value="CHEMOTAXIS PROTEIN MOTA"/>
    <property type="match status" value="1"/>
</dbReference>
<reference evidence="16" key="1">
    <citation type="submission" date="2006-10" db="EMBL/GenBank/DDBJ databases">
        <title>Complete sequence of Solibacter usitatus Ellin6076.</title>
        <authorList>
            <consortium name="US DOE Joint Genome Institute"/>
            <person name="Copeland A."/>
            <person name="Lucas S."/>
            <person name="Lapidus A."/>
            <person name="Barry K."/>
            <person name="Detter J.C."/>
            <person name="Glavina del Rio T."/>
            <person name="Hammon N."/>
            <person name="Israni S."/>
            <person name="Dalin E."/>
            <person name="Tice H."/>
            <person name="Pitluck S."/>
            <person name="Thompson L.S."/>
            <person name="Brettin T."/>
            <person name="Bruce D."/>
            <person name="Han C."/>
            <person name="Tapia R."/>
            <person name="Gilna P."/>
            <person name="Schmutz J."/>
            <person name="Larimer F."/>
            <person name="Land M."/>
            <person name="Hauser L."/>
            <person name="Kyrpides N."/>
            <person name="Mikhailova N."/>
            <person name="Janssen P.H."/>
            <person name="Kuske C.R."/>
            <person name="Richardson P."/>
        </authorList>
    </citation>
    <scope>NUCLEOTIDE SEQUENCE</scope>
    <source>
        <strain evidence="16">Ellin6076</strain>
    </source>
</reference>
<keyword evidence="5" id="KW-0145">Chemotaxis</keyword>
<keyword evidence="7 13" id="KW-0812">Transmembrane</keyword>
<dbReference type="GO" id="GO:0006935">
    <property type="term" value="P:chemotaxis"/>
    <property type="evidence" value="ECO:0007669"/>
    <property type="project" value="UniProtKB-KW"/>
</dbReference>
<gene>
    <name evidence="16" type="ordered locus">Acid_5888</name>
</gene>
<dbReference type="InterPro" id="IPR022522">
    <property type="entry name" value="Flagellar_motor_stator_MotA"/>
</dbReference>
<evidence type="ECO:0000313" key="16">
    <source>
        <dbReference type="EMBL" id="ABJ86830.1"/>
    </source>
</evidence>
<accession>Q01U40</accession>
<dbReference type="KEGG" id="sus:Acid_5888"/>
<keyword evidence="10 13" id="KW-1133">Transmembrane helix</keyword>
<dbReference type="InterPro" id="IPR047055">
    <property type="entry name" value="MotA-like"/>
</dbReference>
<dbReference type="NCBIfam" id="TIGR03818">
    <property type="entry name" value="MotA1"/>
    <property type="match status" value="1"/>
</dbReference>
<name>Q01U40_SOLUE</name>
<sequence>MLSIIGIVIVLGAIAAGYMMEHGKFLVLLQPAELVIIFGAAIGTVVIANPLPVLTKIAKGLVAVFAGSPFTKARYLETLKMLYELFSLSRKAGTAKLEEEVDNPSKGQVLNKYPKFLAQHHALHFLCDTLRMAVTGGVDPLEIDSMMEADLDVHHKESAEPIAALSTMADALPGLGIVAAVLGVVLTMGALGGPKEAIGEKVAAALVGTFLGILLCYGIFGPLAVAMGKNAEADSQFYLVLRMAALGFVKELSPMLAVELARRSIPAVVRPTFQEMEAACRGGGSVASKAA</sequence>
<protein>
    <submittedName>
        <fullName evidence="16">Chemotaxis protein</fullName>
    </submittedName>
</protein>
<keyword evidence="8" id="KW-0283">Flagellar rotation</keyword>
<keyword evidence="6" id="KW-0997">Cell inner membrane</keyword>
<evidence type="ECO:0000256" key="11">
    <source>
        <dbReference type="ARBA" id="ARBA00023065"/>
    </source>
</evidence>